<keyword evidence="2" id="KW-1185">Reference proteome</keyword>
<feature type="non-terminal residue" evidence="1">
    <location>
        <position position="1"/>
    </location>
</feature>
<dbReference type="Gramene" id="OMO93831">
    <property type="protein sequence ID" value="OMO93831"/>
    <property type="gene ID" value="CCACVL1_06329"/>
</dbReference>
<dbReference type="EMBL" id="AWWV01008031">
    <property type="protein sequence ID" value="OMO93831.1"/>
    <property type="molecule type" value="Genomic_DNA"/>
</dbReference>
<evidence type="ECO:0000313" key="2">
    <source>
        <dbReference type="Proteomes" id="UP000188268"/>
    </source>
</evidence>
<dbReference type="InterPro" id="IPR036273">
    <property type="entry name" value="CRAL/TRIO_N_dom_sf"/>
</dbReference>
<comment type="caution">
    <text evidence="1">The sequence shown here is derived from an EMBL/GenBank/DDBJ whole genome shotgun (WGS) entry which is preliminary data.</text>
</comment>
<reference evidence="1 2" key="1">
    <citation type="submission" date="2013-09" db="EMBL/GenBank/DDBJ databases">
        <title>Corchorus capsularis genome sequencing.</title>
        <authorList>
            <person name="Alam M."/>
            <person name="Haque M.S."/>
            <person name="Islam M.S."/>
            <person name="Emdad E.M."/>
            <person name="Islam M.M."/>
            <person name="Ahmed B."/>
            <person name="Halim A."/>
            <person name="Hossen Q.M.M."/>
            <person name="Hossain M.Z."/>
            <person name="Ahmed R."/>
            <person name="Khan M.M."/>
            <person name="Islam R."/>
            <person name="Rashid M.M."/>
            <person name="Khan S.A."/>
            <person name="Rahman M.S."/>
            <person name="Alam M."/>
        </authorList>
    </citation>
    <scope>NUCLEOTIDE SEQUENCE [LARGE SCALE GENOMIC DNA]</scope>
    <source>
        <strain evidence="2">cv. CVL-1</strain>
        <tissue evidence="1">Whole seedling</tissue>
    </source>
</reference>
<dbReference type="Proteomes" id="UP000188268">
    <property type="component" value="Unassembled WGS sequence"/>
</dbReference>
<sequence>EVDDLTLRRFLRARDLDVEKASGVVSFVRLRHKSVTKSNRTRCSCKDQTRKVAPYPFFLLLDIFNMKGVLKNSN</sequence>
<protein>
    <submittedName>
        <fullName evidence="1">Uncharacterized protein</fullName>
    </submittedName>
</protein>
<accession>A0A1R3JGB9</accession>
<feature type="non-terminal residue" evidence="1">
    <location>
        <position position="74"/>
    </location>
</feature>
<gene>
    <name evidence="1" type="ORF">CCACVL1_06329</name>
</gene>
<proteinExistence type="predicted"/>
<dbReference type="SUPFAM" id="SSF46938">
    <property type="entry name" value="CRAL/TRIO N-terminal domain"/>
    <property type="match status" value="1"/>
</dbReference>
<evidence type="ECO:0000313" key="1">
    <source>
        <dbReference type="EMBL" id="OMO93831.1"/>
    </source>
</evidence>
<dbReference type="AlphaFoldDB" id="A0A1R3JGB9"/>
<organism evidence="1 2">
    <name type="scientific">Corchorus capsularis</name>
    <name type="common">Jute</name>
    <dbReference type="NCBI Taxonomy" id="210143"/>
    <lineage>
        <taxon>Eukaryota</taxon>
        <taxon>Viridiplantae</taxon>
        <taxon>Streptophyta</taxon>
        <taxon>Embryophyta</taxon>
        <taxon>Tracheophyta</taxon>
        <taxon>Spermatophyta</taxon>
        <taxon>Magnoliopsida</taxon>
        <taxon>eudicotyledons</taxon>
        <taxon>Gunneridae</taxon>
        <taxon>Pentapetalae</taxon>
        <taxon>rosids</taxon>
        <taxon>malvids</taxon>
        <taxon>Malvales</taxon>
        <taxon>Malvaceae</taxon>
        <taxon>Grewioideae</taxon>
        <taxon>Apeibeae</taxon>
        <taxon>Corchorus</taxon>
    </lineage>
</organism>
<dbReference type="OrthoDB" id="1749876at2759"/>
<name>A0A1R3JGB9_COCAP</name>